<evidence type="ECO:0000313" key="6">
    <source>
        <dbReference type="Proteomes" id="UP001260980"/>
    </source>
</evidence>
<organism evidence="5 6">
    <name type="scientific">Paenibacillus violae</name>
    <dbReference type="NCBI Taxonomy" id="3077234"/>
    <lineage>
        <taxon>Bacteria</taxon>
        <taxon>Bacillati</taxon>
        <taxon>Bacillota</taxon>
        <taxon>Bacilli</taxon>
        <taxon>Bacillales</taxon>
        <taxon>Paenibacillaceae</taxon>
        <taxon>Paenibacillus</taxon>
    </lineage>
</organism>
<reference evidence="5 6" key="1">
    <citation type="submission" date="2023-10" db="EMBL/GenBank/DDBJ databases">
        <title>Paenibacillus strain PFR10 Genome sequencing and assembly.</title>
        <authorList>
            <person name="Kim I."/>
        </authorList>
    </citation>
    <scope>NUCLEOTIDE SEQUENCE [LARGE SCALE GENOMIC DNA]</scope>
    <source>
        <strain evidence="5 6">PFR10</strain>
    </source>
</reference>
<evidence type="ECO:0000313" key="5">
    <source>
        <dbReference type="EMBL" id="MDU0201884.1"/>
    </source>
</evidence>
<dbReference type="InterPro" id="IPR000719">
    <property type="entry name" value="Prot_kinase_dom"/>
</dbReference>
<dbReference type="SUPFAM" id="SSF48452">
    <property type="entry name" value="TPR-like"/>
    <property type="match status" value="1"/>
</dbReference>
<dbReference type="Pfam" id="PF01590">
    <property type="entry name" value="GAF"/>
    <property type="match status" value="1"/>
</dbReference>
<dbReference type="PRINTS" id="PR00038">
    <property type="entry name" value="HTHLUXR"/>
</dbReference>
<feature type="domain" description="HTH luxR-type" evidence="4">
    <location>
        <begin position="1422"/>
        <end position="1487"/>
    </location>
</feature>
<dbReference type="InterPro" id="IPR003018">
    <property type="entry name" value="GAF"/>
</dbReference>
<dbReference type="InterPro" id="IPR011009">
    <property type="entry name" value="Kinase-like_dom_sf"/>
</dbReference>
<evidence type="ECO:0000256" key="2">
    <source>
        <dbReference type="ARBA" id="ARBA00023163"/>
    </source>
</evidence>
<dbReference type="Gene3D" id="3.30.450.40">
    <property type="match status" value="1"/>
</dbReference>
<dbReference type="InterPro" id="IPR036388">
    <property type="entry name" value="WH-like_DNA-bd_sf"/>
</dbReference>
<comment type="caution">
    <text evidence="5">The sequence shown here is derived from an EMBL/GenBank/DDBJ whole genome shotgun (WGS) entry which is preliminary data.</text>
</comment>
<dbReference type="SMART" id="SM00028">
    <property type="entry name" value="TPR"/>
    <property type="match status" value="2"/>
</dbReference>
<dbReference type="PROSITE" id="PS50043">
    <property type="entry name" value="HTH_LUXR_2"/>
    <property type="match status" value="1"/>
</dbReference>
<gene>
    <name evidence="5" type="ORF">RQP52_12330</name>
</gene>
<proteinExistence type="predicted"/>
<keyword evidence="2" id="KW-0804">Transcription</keyword>
<dbReference type="PROSITE" id="PS50011">
    <property type="entry name" value="PROTEIN_KINASE_DOM"/>
    <property type="match status" value="1"/>
</dbReference>
<dbReference type="EMBL" id="JAWCUD010000003">
    <property type="protein sequence ID" value="MDU0201884.1"/>
    <property type="molecule type" value="Genomic_DNA"/>
</dbReference>
<accession>A0ABU3RC70</accession>
<dbReference type="SUPFAM" id="SSF46894">
    <property type="entry name" value="C-terminal effector domain of the bipartite response regulators"/>
    <property type="match status" value="1"/>
</dbReference>
<protein>
    <submittedName>
        <fullName evidence="5">AAA family ATPase</fullName>
    </submittedName>
</protein>
<dbReference type="Gene3D" id="1.10.10.10">
    <property type="entry name" value="Winged helix-like DNA-binding domain superfamily/Winged helix DNA-binding domain"/>
    <property type="match status" value="1"/>
</dbReference>
<dbReference type="Pfam" id="PF00069">
    <property type="entry name" value="Pkinase"/>
    <property type="match status" value="1"/>
</dbReference>
<dbReference type="Proteomes" id="UP001260980">
    <property type="component" value="Unassembled WGS sequence"/>
</dbReference>
<dbReference type="Gene3D" id="1.10.510.10">
    <property type="entry name" value="Transferase(Phosphotransferase) domain 1"/>
    <property type="match status" value="1"/>
</dbReference>
<name>A0ABU3RC70_9BACL</name>
<dbReference type="PROSITE" id="PS00622">
    <property type="entry name" value="HTH_LUXR_1"/>
    <property type="match status" value="1"/>
</dbReference>
<sequence>MSSGEAVMVTNNRLNVPLHRYWQEQQGEMSGFLSLAEGITEAVMVLHNADKVHRRLSPETILIEANDRNPMIITLNSEMLETSWAYRAPEQSGRLKRGTDARTDLYALGMICYELLLGELPYQADEPTEWIYAHLAKRAPHPSEVNHRIPQQIGDIIIKLMAKAPEERYQSAYGLLYDIKRCRSEWEQNGVIGAFALGSKDFAGHLRMPIFLSGREAEMAALTDAYADSLNGKTAFAVVSGGAGVGKTTLIREWYRSQQQERGYFISGKADPLIREVPYAPLIQAFQELIHRLLSGSAEQLLRWKDKLTAALGNHAGILAEIIPNMHLIIGEQPDAEILPWMESRNRLHFAFQVMIRTFAGKRSPFILFLDDAHWADAATMDFIRSISESRDLGYFLCILAYRDKDMQPRHWLNDHRAAFDHRRIVLSSLTLLETELFLCQTLHLEESRGRSLAEAIFQKTAGNPLYMKQFIQTLYAQKWLRFDTRTETWLWDADEIHKQDSLDDVWDLMLDKLPNQAGSVLRMAACIGHSFDLHTLAAICLQSPEQVMEQLEPALTEGLVLPVRERERWHGLNRTADASLLESTDPNMWFVFIHDTIRQTAYDAVTAEEKEKIHAGIGRYQWGFQLNDKPDDLMYTTLNHFMLGQNQLTDREEKRLVAEMALQASRKARKSAAYLSAATYLAFGTGLLTDTDWEEHHALTYDLYMERMQAEVLCGHLETGELLFEQLVSHSHTRLEELRTYAVKLELDINRGNAREAFHAGVQLLGKLGIELPKQVGAARRQKELSQTRRLLHEGIPKKLDAERSEETSPLQLAILQLLPLVARASSFVDMNLFVVMICRSIRLMLEHHAAYRFPEIIAIFASYISSEEGKHKEGCELSEAALHLGDAAHSPLKAKLSFIYALSHFWRMSAQETWPLFKEAHRLSLASGDMYYAGFSLRGMKFSLFFGGHLEELYEFCQVQGGAFHKKDPFLMKSFTLYQQFAKCLKGETAGRLTLSDDAFDEVSFLHSMSPAETRIGLVFEYYICKIQLLYLFGRYQEAAELWEQTEHSERYYKYHSHLPEGMLYGFLAMSSVYCDQSAKQQELADGKIRSMLGQMRKWSELGPSHFLPKLLLMKGEAARLKGRWEQALTCYDEAIDAARENGYTHLEAISCELAGKLLLAMGKKKFAKTYLLDAYHGFKVWGAIEKCLQLREQYSDLFERSSEEGRVWEQDLKLTRASAQTDYKDANEEPSVEVERDMFKKAAARLTQAYGFEQLLGHYLVTLMENAGAAKGFWIVNKAGDLWIEAEHDINRNISKSGHSASLESCFDLPISVIRFVARTKQPLILEDAHLDDLFAWDPYIRSVRPRSMICLPVQQLDRLAGIVYLENEAVTGAQASQRLELMQMMSAQLAVLNRFASEGTIVKTEPLVMDTGKPKLDASLLTQSLTEREKDVMQLMVKGLSNPEIAQRLELAVGTVKNITLSIYGKLQVNRRTQAVAKAKDWNIWE</sequence>
<dbReference type="CDD" id="cd06170">
    <property type="entry name" value="LuxR_C_like"/>
    <property type="match status" value="1"/>
</dbReference>
<keyword evidence="6" id="KW-1185">Reference proteome</keyword>
<dbReference type="SUPFAM" id="SSF56112">
    <property type="entry name" value="Protein kinase-like (PK-like)"/>
    <property type="match status" value="1"/>
</dbReference>
<dbReference type="Gene3D" id="1.25.40.10">
    <property type="entry name" value="Tetratricopeptide repeat domain"/>
    <property type="match status" value="1"/>
</dbReference>
<dbReference type="SUPFAM" id="SSF52540">
    <property type="entry name" value="P-loop containing nucleoside triphosphate hydrolases"/>
    <property type="match status" value="1"/>
</dbReference>
<feature type="domain" description="Protein kinase" evidence="3">
    <location>
        <begin position="1"/>
        <end position="187"/>
    </location>
</feature>
<dbReference type="InterPro" id="IPR041664">
    <property type="entry name" value="AAA_16"/>
</dbReference>
<dbReference type="PANTHER" id="PTHR43642:SF1">
    <property type="entry name" value="HYBRID SIGNAL TRANSDUCTION HISTIDINE KINASE G"/>
    <property type="match status" value="1"/>
</dbReference>
<dbReference type="InterPro" id="IPR016032">
    <property type="entry name" value="Sig_transdc_resp-reg_C-effctor"/>
</dbReference>
<keyword evidence="1" id="KW-0805">Transcription regulation</keyword>
<dbReference type="InterPro" id="IPR011990">
    <property type="entry name" value="TPR-like_helical_dom_sf"/>
</dbReference>
<evidence type="ECO:0000256" key="1">
    <source>
        <dbReference type="ARBA" id="ARBA00023015"/>
    </source>
</evidence>
<dbReference type="InterPro" id="IPR029016">
    <property type="entry name" value="GAF-like_dom_sf"/>
</dbReference>
<dbReference type="InterPro" id="IPR027417">
    <property type="entry name" value="P-loop_NTPase"/>
</dbReference>
<dbReference type="PANTHER" id="PTHR43642">
    <property type="entry name" value="HYBRID SIGNAL TRANSDUCTION HISTIDINE KINASE G"/>
    <property type="match status" value="1"/>
</dbReference>
<dbReference type="InterPro" id="IPR000792">
    <property type="entry name" value="Tscrpt_reg_LuxR_C"/>
</dbReference>
<dbReference type="SMART" id="SM00421">
    <property type="entry name" value="HTH_LUXR"/>
    <property type="match status" value="1"/>
</dbReference>
<dbReference type="Gene3D" id="3.40.50.300">
    <property type="entry name" value="P-loop containing nucleotide triphosphate hydrolases"/>
    <property type="match status" value="1"/>
</dbReference>
<dbReference type="Pfam" id="PF13191">
    <property type="entry name" value="AAA_16"/>
    <property type="match status" value="1"/>
</dbReference>
<evidence type="ECO:0000259" key="4">
    <source>
        <dbReference type="PROSITE" id="PS50043"/>
    </source>
</evidence>
<dbReference type="InterPro" id="IPR019734">
    <property type="entry name" value="TPR_rpt"/>
</dbReference>
<dbReference type="SUPFAM" id="SSF55781">
    <property type="entry name" value="GAF domain-like"/>
    <property type="match status" value="1"/>
</dbReference>
<dbReference type="RefSeq" id="WP_315952236.1">
    <property type="nucleotide sequence ID" value="NZ_JAWCUD010000003.1"/>
</dbReference>
<evidence type="ECO:0000259" key="3">
    <source>
        <dbReference type="PROSITE" id="PS50011"/>
    </source>
</evidence>
<dbReference type="InterPro" id="IPR053159">
    <property type="entry name" value="Hybrid_Histidine_Kinase"/>
</dbReference>
<dbReference type="Pfam" id="PF00196">
    <property type="entry name" value="GerE"/>
    <property type="match status" value="1"/>
</dbReference>